<dbReference type="Proteomes" id="UP000215747">
    <property type="component" value="Unassembled WGS sequence"/>
</dbReference>
<dbReference type="AlphaFoldDB" id="A0A256SID4"/>
<organism evidence="1 2">
    <name type="scientific">Limosilactobacillus reuteri</name>
    <name type="common">Lactobacillus reuteri</name>
    <dbReference type="NCBI Taxonomy" id="1598"/>
    <lineage>
        <taxon>Bacteria</taxon>
        <taxon>Bacillati</taxon>
        <taxon>Bacillota</taxon>
        <taxon>Bacilli</taxon>
        <taxon>Lactobacillales</taxon>
        <taxon>Lactobacillaceae</taxon>
        <taxon>Limosilactobacillus</taxon>
    </lineage>
</organism>
<reference evidence="2" key="1">
    <citation type="submission" date="2017-05" db="EMBL/GenBank/DDBJ databases">
        <authorList>
            <person name="Lin X.B."/>
            <person name="Stothard P."/>
            <person name="Tasseva G."/>
            <person name="Walter J."/>
        </authorList>
    </citation>
    <scope>NUCLEOTIDE SEQUENCE [LARGE SCALE GENOMIC DNA]</scope>
    <source>
        <strain evidence="2">114h</strain>
    </source>
</reference>
<sequence>MNKDEQVLYDFFITFGKVRIDYPIVILACWTTDEGNDDGILYPEKQAVINAYCKTGAMDRPLYEAIKTIKGWK</sequence>
<evidence type="ECO:0000313" key="1">
    <source>
        <dbReference type="EMBL" id="OYS66622.1"/>
    </source>
</evidence>
<reference evidence="1 2" key="2">
    <citation type="submission" date="2017-09" db="EMBL/GenBank/DDBJ databases">
        <title>Tripartite evolution among Lactobacillus johnsonii, Lactobacillus taiwanensis, Lactobacillus reuteri and their rodent host.</title>
        <authorList>
            <person name="Wang T."/>
            <person name="Knowles S."/>
            <person name="Cheng C."/>
        </authorList>
    </citation>
    <scope>NUCLEOTIDE SEQUENCE [LARGE SCALE GENOMIC DNA]</scope>
    <source>
        <strain evidence="1 2">114h</strain>
    </source>
</reference>
<protein>
    <submittedName>
        <fullName evidence="1">Uncharacterized protein</fullName>
    </submittedName>
</protein>
<name>A0A256SID4_LIMRT</name>
<accession>A0A256SID4</accession>
<gene>
    <name evidence="1" type="ORF">CBF96_09995</name>
</gene>
<evidence type="ECO:0000313" key="2">
    <source>
        <dbReference type="Proteomes" id="UP000215747"/>
    </source>
</evidence>
<comment type="caution">
    <text evidence="1">The sequence shown here is derived from an EMBL/GenBank/DDBJ whole genome shotgun (WGS) entry which is preliminary data.</text>
</comment>
<dbReference type="EMBL" id="NGPL01000084">
    <property type="protein sequence ID" value="OYS66622.1"/>
    <property type="molecule type" value="Genomic_DNA"/>
</dbReference>
<proteinExistence type="predicted"/>